<sequence>MTTSLADAVAEFNRYSQARIKLDDAELGSLRITGVFATDRNEVFVSAVIGAFPLEAEARLDGSYLLKSR</sequence>
<keyword evidence="2" id="KW-1185">Reference proteome</keyword>
<evidence type="ECO:0000313" key="2">
    <source>
        <dbReference type="Proteomes" id="UP001595904"/>
    </source>
</evidence>
<protein>
    <submittedName>
        <fullName evidence="1">Uncharacterized protein</fullName>
    </submittedName>
</protein>
<evidence type="ECO:0000313" key="1">
    <source>
        <dbReference type="EMBL" id="MFC4307884.1"/>
    </source>
</evidence>
<accession>A0ABV8SN14</accession>
<gene>
    <name evidence="1" type="ORF">ACFPN2_02215</name>
</gene>
<comment type="caution">
    <text evidence="1">The sequence shown here is derived from an EMBL/GenBank/DDBJ whole genome shotgun (WGS) entry which is preliminary data.</text>
</comment>
<dbReference type="Proteomes" id="UP001595904">
    <property type="component" value="Unassembled WGS sequence"/>
</dbReference>
<proteinExistence type="predicted"/>
<dbReference type="RefSeq" id="WP_380594530.1">
    <property type="nucleotide sequence ID" value="NZ_JBHSDU010000001.1"/>
</dbReference>
<reference evidence="2" key="1">
    <citation type="journal article" date="2019" name="Int. J. Syst. Evol. Microbiol.">
        <title>The Global Catalogue of Microorganisms (GCM) 10K type strain sequencing project: providing services to taxonomists for standard genome sequencing and annotation.</title>
        <authorList>
            <consortium name="The Broad Institute Genomics Platform"/>
            <consortium name="The Broad Institute Genome Sequencing Center for Infectious Disease"/>
            <person name="Wu L."/>
            <person name="Ma J."/>
        </authorList>
    </citation>
    <scope>NUCLEOTIDE SEQUENCE [LARGE SCALE GENOMIC DNA]</scope>
    <source>
        <strain evidence="2">CGMCC 1.10759</strain>
    </source>
</reference>
<dbReference type="EMBL" id="JBHSDU010000001">
    <property type="protein sequence ID" value="MFC4307884.1"/>
    <property type="molecule type" value="Genomic_DNA"/>
</dbReference>
<name>A0ABV8SN14_9GAMM</name>
<organism evidence="1 2">
    <name type="scientific">Steroidobacter flavus</name>
    <dbReference type="NCBI Taxonomy" id="1842136"/>
    <lineage>
        <taxon>Bacteria</taxon>
        <taxon>Pseudomonadati</taxon>
        <taxon>Pseudomonadota</taxon>
        <taxon>Gammaproteobacteria</taxon>
        <taxon>Steroidobacterales</taxon>
        <taxon>Steroidobacteraceae</taxon>
        <taxon>Steroidobacter</taxon>
    </lineage>
</organism>